<organism evidence="1 2">
    <name type="scientific">Dendrobium thyrsiflorum</name>
    <name type="common">Pinecone-like raceme dendrobium</name>
    <name type="synonym">Orchid</name>
    <dbReference type="NCBI Taxonomy" id="117978"/>
    <lineage>
        <taxon>Eukaryota</taxon>
        <taxon>Viridiplantae</taxon>
        <taxon>Streptophyta</taxon>
        <taxon>Embryophyta</taxon>
        <taxon>Tracheophyta</taxon>
        <taxon>Spermatophyta</taxon>
        <taxon>Magnoliopsida</taxon>
        <taxon>Liliopsida</taxon>
        <taxon>Asparagales</taxon>
        <taxon>Orchidaceae</taxon>
        <taxon>Epidendroideae</taxon>
        <taxon>Malaxideae</taxon>
        <taxon>Dendrobiinae</taxon>
        <taxon>Dendrobium</taxon>
    </lineage>
</organism>
<keyword evidence="2" id="KW-1185">Reference proteome</keyword>
<evidence type="ECO:0008006" key="3">
    <source>
        <dbReference type="Google" id="ProtNLM"/>
    </source>
</evidence>
<dbReference type="InterPro" id="IPR036052">
    <property type="entry name" value="TrpB-like_PALP_sf"/>
</dbReference>
<evidence type="ECO:0000313" key="1">
    <source>
        <dbReference type="EMBL" id="KAL0917571.1"/>
    </source>
</evidence>
<dbReference type="Gene3D" id="3.40.50.1100">
    <property type="match status" value="1"/>
</dbReference>
<accession>A0ABD0V4J5</accession>
<dbReference type="EMBL" id="JANQDX010000010">
    <property type="protein sequence ID" value="KAL0917571.1"/>
    <property type="molecule type" value="Genomic_DNA"/>
</dbReference>
<name>A0ABD0V4J5_DENTH</name>
<gene>
    <name evidence="1" type="ORF">M5K25_012644</name>
</gene>
<sequence length="102" mass="11327">MRDGYSRSWGTWVSEMSAGCLRLWGVRGSGFVGSSGKAAYALLKDIAANPTKWKGRKILFIHTGGLLGLFDKFEQLAPMIGNWRKMELAESILRKDGIGKMF</sequence>
<protein>
    <recommendedName>
        <fullName evidence="3">1-aminocyclopropane-1-carboxylate deaminase</fullName>
    </recommendedName>
</protein>
<dbReference type="AlphaFoldDB" id="A0ABD0V4J5"/>
<dbReference type="SUPFAM" id="SSF53686">
    <property type="entry name" value="Tryptophan synthase beta subunit-like PLP-dependent enzymes"/>
    <property type="match status" value="1"/>
</dbReference>
<evidence type="ECO:0000313" key="2">
    <source>
        <dbReference type="Proteomes" id="UP001552299"/>
    </source>
</evidence>
<comment type="caution">
    <text evidence="1">The sequence shown here is derived from an EMBL/GenBank/DDBJ whole genome shotgun (WGS) entry which is preliminary data.</text>
</comment>
<dbReference type="Proteomes" id="UP001552299">
    <property type="component" value="Unassembled WGS sequence"/>
</dbReference>
<proteinExistence type="predicted"/>
<reference evidence="1 2" key="1">
    <citation type="journal article" date="2024" name="Plant Biotechnol. J.">
        <title>Dendrobium thyrsiflorum genome and its molecular insights into genes involved in important horticultural traits.</title>
        <authorList>
            <person name="Chen B."/>
            <person name="Wang J.Y."/>
            <person name="Zheng P.J."/>
            <person name="Li K.L."/>
            <person name="Liang Y.M."/>
            <person name="Chen X.F."/>
            <person name="Zhang C."/>
            <person name="Zhao X."/>
            <person name="He X."/>
            <person name="Zhang G.Q."/>
            <person name="Liu Z.J."/>
            <person name="Xu Q."/>
        </authorList>
    </citation>
    <scope>NUCLEOTIDE SEQUENCE [LARGE SCALE GENOMIC DNA]</scope>
    <source>
        <strain evidence="1">GZMU011</strain>
    </source>
</reference>